<dbReference type="EMBL" id="LCWV01000004">
    <property type="protein sequence ID" value="PWI73687.1"/>
    <property type="molecule type" value="Genomic_DNA"/>
</dbReference>
<dbReference type="AlphaFoldDB" id="A0A2U3EGN3"/>
<sequence>MHRGYVQLGTVAGRGGGGGGGSFTSRATDYLWEHNHGQGIRAVVIGAVQVGFFCPAQGFGACTSNPEHSTAPRGRDGNPHQTLCVLRPAVPPRPNTASAARLGGHASHSPPRLPGLEMGALPPKAWAGLQVGRTGGLPALGGSRPCRRHWGALPRLRGHAAGASATPDWGTNDDNRSRRWLCSRARFRVAATMGNVASHLSRGGNYASRAGEHARGTA</sequence>
<dbReference type="Proteomes" id="UP000245956">
    <property type="component" value="Unassembled WGS sequence"/>
</dbReference>
<protein>
    <submittedName>
        <fullName evidence="2">Uncharacterized protein</fullName>
    </submittedName>
</protein>
<reference evidence="2 3" key="1">
    <citation type="journal article" date="2016" name="Front. Microbiol.">
        <title>Genome and transcriptome sequences reveal the specific parasitism of the nematophagous Purpureocillium lilacinum 36-1.</title>
        <authorList>
            <person name="Xie J."/>
            <person name="Li S."/>
            <person name="Mo C."/>
            <person name="Xiao X."/>
            <person name="Peng D."/>
            <person name="Wang G."/>
            <person name="Xiao Y."/>
        </authorList>
    </citation>
    <scope>NUCLEOTIDE SEQUENCE [LARGE SCALE GENOMIC DNA]</scope>
    <source>
        <strain evidence="2 3">36-1</strain>
    </source>
</reference>
<evidence type="ECO:0000313" key="3">
    <source>
        <dbReference type="Proteomes" id="UP000245956"/>
    </source>
</evidence>
<gene>
    <name evidence="2" type="ORF">PCL_08963</name>
</gene>
<proteinExistence type="predicted"/>
<evidence type="ECO:0000313" key="2">
    <source>
        <dbReference type="EMBL" id="PWI73687.1"/>
    </source>
</evidence>
<organism evidence="2 3">
    <name type="scientific">Purpureocillium lilacinum</name>
    <name type="common">Paecilomyces lilacinus</name>
    <dbReference type="NCBI Taxonomy" id="33203"/>
    <lineage>
        <taxon>Eukaryota</taxon>
        <taxon>Fungi</taxon>
        <taxon>Dikarya</taxon>
        <taxon>Ascomycota</taxon>
        <taxon>Pezizomycotina</taxon>
        <taxon>Sordariomycetes</taxon>
        <taxon>Hypocreomycetidae</taxon>
        <taxon>Hypocreales</taxon>
        <taxon>Ophiocordycipitaceae</taxon>
        <taxon>Purpureocillium</taxon>
    </lineage>
</organism>
<accession>A0A2U3EGN3</accession>
<name>A0A2U3EGN3_PURLI</name>
<evidence type="ECO:0000256" key="1">
    <source>
        <dbReference type="SAM" id="MobiDB-lite"/>
    </source>
</evidence>
<feature type="region of interest" description="Disordered" evidence="1">
    <location>
        <begin position="65"/>
        <end position="115"/>
    </location>
</feature>
<comment type="caution">
    <text evidence="2">The sequence shown here is derived from an EMBL/GenBank/DDBJ whole genome shotgun (WGS) entry which is preliminary data.</text>
</comment>